<sequence>AKAIDLVFGKLAGILAGYAVDQLNNWLKNEKRIILYDFHPKFLDK</sequence>
<feature type="non-terminal residue" evidence="1">
    <location>
        <position position="1"/>
    </location>
</feature>
<name>A0A0F8Y735_9ZZZZ</name>
<protein>
    <submittedName>
        <fullName evidence="1">Uncharacterized protein</fullName>
    </submittedName>
</protein>
<evidence type="ECO:0000313" key="1">
    <source>
        <dbReference type="EMBL" id="KKK69425.1"/>
    </source>
</evidence>
<organism evidence="1">
    <name type="scientific">marine sediment metagenome</name>
    <dbReference type="NCBI Taxonomy" id="412755"/>
    <lineage>
        <taxon>unclassified sequences</taxon>
        <taxon>metagenomes</taxon>
        <taxon>ecological metagenomes</taxon>
    </lineage>
</organism>
<comment type="caution">
    <text evidence="1">The sequence shown here is derived from an EMBL/GenBank/DDBJ whole genome shotgun (WGS) entry which is preliminary data.</text>
</comment>
<dbReference type="EMBL" id="LAZR01058655">
    <property type="protein sequence ID" value="KKK69425.1"/>
    <property type="molecule type" value="Genomic_DNA"/>
</dbReference>
<reference evidence="1" key="1">
    <citation type="journal article" date="2015" name="Nature">
        <title>Complex archaea that bridge the gap between prokaryotes and eukaryotes.</title>
        <authorList>
            <person name="Spang A."/>
            <person name="Saw J.H."/>
            <person name="Jorgensen S.L."/>
            <person name="Zaremba-Niedzwiedzka K."/>
            <person name="Martijn J."/>
            <person name="Lind A.E."/>
            <person name="van Eijk R."/>
            <person name="Schleper C."/>
            <person name="Guy L."/>
            <person name="Ettema T.J."/>
        </authorList>
    </citation>
    <scope>NUCLEOTIDE SEQUENCE</scope>
</reference>
<accession>A0A0F8Y735</accession>
<proteinExistence type="predicted"/>
<gene>
    <name evidence="1" type="ORF">LCGC14_2934170</name>
</gene>
<dbReference type="AlphaFoldDB" id="A0A0F8Y735"/>